<dbReference type="EMBL" id="LAZR01028104">
    <property type="protein sequence ID" value="KKL63616.1"/>
    <property type="molecule type" value="Genomic_DNA"/>
</dbReference>
<name>A0A0F9EBK7_9ZZZZ</name>
<sequence>FQMVKLNEKDNPDFKLFREIVQKFWVSPEEEKNKTKIWGDVK</sequence>
<feature type="non-terminal residue" evidence="1">
    <location>
        <position position="1"/>
    </location>
</feature>
<accession>A0A0F9EBK7</accession>
<dbReference type="AlphaFoldDB" id="A0A0F9EBK7"/>
<reference evidence="1" key="1">
    <citation type="journal article" date="2015" name="Nature">
        <title>Complex archaea that bridge the gap between prokaryotes and eukaryotes.</title>
        <authorList>
            <person name="Spang A."/>
            <person name="Saw J.H."/>
            <person name="Jorgensen S.L."/>
            <person name="Zaremba-Niedzwiedzka K."/>
            <person name="Martijn J."/>
            <person name="Lind A.E."/>
            <person name="van Eijk R."/>
            <person name="Schleper C."/>
            <person name="Guy L."/>
            <person name="Ettema T.J."/>
        </authorList>
    </citation>
    <scope>NUCLEOTIDE SEQUENCE</scope>
</reference>
<protein>
    <submittedName>
        <fullName evidence="1">Uncharacterized protein</fullName>
    </submittedName>
</protein>
<organism evidence="1">
    <name type="scientific">marine sediment metagenome</name>
    <dbReference type="NCBI Taxonomy" id="412755"/>
    <lineage>
        <taxon>unclassified sequences</taxon>
        <taxon>metagenomes</taxon>
        <taxon>ecological metagenomes</taxon>
    </lineage>
</organism>
<evidence type="ECO:0000313" key="1">
    <source>
        <dbReference type="EMBL" id="KKL63616.1"/>
    </source>
</evidence>
<proteinExistence type="predicted"/>
<gene>
    <name evidence="1" type="ORF">LCGC14_2173300</name>
</gene>
<comment type="caution">
    <text evidence="1">The sequence shown here is derived from an EMBL/GenBank/DDBJ whole genome shotgun (WGS) entry which is preliminary data.</text>
</comment>